<sequence length="297" mass="34236">MYEWDYQRDCTAFAQLKYTSVSCYSANFLVSLCEYEPEFVKISFERNPILKITNSIEFVCPSHLFECLPEKYCINFLSVCDGIVDCKSGNDEENCNLGRQFVCSPERFIQLQLVCNHREDCPNGIDEKGCGDCIDQNMVCNNEKNCPDGSDEFCSEQCGKSQIKCDNKCINSRNYCDSKVDCPNDILEERGTCLEEIRKIAGKSLVCSNDFQKSLQRLFYNRNRNFTKCRIVYNSMGELLTKIHYPYFDLEDCKDFKCNMGEYQCDKSNYCVPIQYVCDGINHCTYGDDESGCSNVF</sequence>
<keyword evidence="3" id="KW-0812">Transmembrane</keyword>
<evidence type="ECO:0000256" key="2">
    <source>
        <dbReference type="ARBA" id="ARBA00004308"/>
    </source>
</evidence>
<dbReference type="SUPFAM" id="SSF57424">
    <property type="entry name" value="LDL receptor-like module"/>
    <property type="match status" value="3"/>
</dbReference>
<evidence type="ECO:0000313" key="9">
    <source>
        <dbReference type="EMBL" id="CAD5114081.1"/>
    </source>
</evidence>
<dbReference type="AlphaFoldDB" id="A0A7I8VCK2"/>
<reference evidence="9 10" key="1">
    <citation type="submission" date="2020-08" db="EMBL/GenBank/DDBJ databases">
        <authorList>
            <person name="Hejnol A."/>
        </authorList>
    </citation>
    <scope>NUCLEOTIDE SEQUENCE [LARGE SCALE GENOMIC DNA]</scope>
</reference>
<dbReference type="InterPro" id="IPR023415">
    <property type="entry name" value="LDLR_class-A_CS"/>
</dbReference>
<name>A0A7I8VCK2_9ANNE</name>
<dbReference type="GO" id="GO:0012505">
    <property type="term" value="C:endomembrane system"/>
    <property type="evidence" value="ECO:0007669"/>
    <property type="project" value="UniProtKB-SubCell"/>
</dbReference>
<dbReference type="GO" id="GO:0016192">
    <property type="term" value="P:vesicle-mediated transport"/>
    <property type="evidence" value="ECO:0007669"/>
    <property type="project" value="UniProtKB-ARBA"/>
</dbReference>
<accession>A0A7I8VCK2</accession>
<evidence type="ECO:0000256" key="7">
    <source>
        <dbReference type="ARBA" id="ARBA00023157"/>
    </source>
</evidence>
<proteinExistence type="predicted"/>
<keyword evidence="6" id="KW-0472">Membrane</keyword>
<protein>
    <submittedName>
        <fullName evidence="9">DgyrCDS3227</fullName>
    </submittedName>
</protein>
<dbReference type="SMART" id="SM00192">
    <property type="entry name" value="LDLa"/>
    <property type="match status" value="4"/>
</dbReference>
<dbReference type="PROSITE" id="PS50068">
    <property type="entry name" value="LDLRA_2"/>
    <property type="match status" value="4"/>
</dbReference>
<evidence type="ECO:0000256" key="8">
    <source>
        <dbReference type="PROSITE-ProRule" id="PRU00124"/>
    </source>
</evidence>
<dbReference type="CDD" id="cd00112">
    <property type="entry name" value="LDLa"/>
    <property type="match status" value="1"/>
</dbReference>
<dbReference type="InterPro" id="IPR036055">
    <property type="entry name" value="LDL_receptor-like_sf"/>
</dbReference>
<dbReference type="InterPro" id="IPR050685">
    <property type="entry name" value="LDLR"/>
</dbReference>
<evidence type="ECO:0000256" key="1">
    <source>
        <dbReference type="ARBA" id="ARBA00004167"/>
    </source>
</evidence>
<dbReference type="PROSITE" id="PS01209">
    <property type="entry name" value="LDLRA_1"/>
    <property type="match status" value="3"/>
</dbReference>
<dbReference type="OrthoDB" id="6142318at2759"/>
<dbReference type="InterPro" id="IPR002172">
    <property type="entry name" value="LDrepeatLR_classA_rpt"/>
</dbReference>
<comment type="caution">
    <text evidence="8">Lacks conserved residue(s) required for the propagation of feature annotation.</text>
</comment>
<gene>
    <name evidence="9" type="ORF">DGYR_LOCUS2971</name>
</gene>
<dbReference type="PANTHER" id="PTHR24270:SF62">
    <property type="entry name" value="LOW-DENSITY LIPOPROTEIN RECEPTOR-RELATED PROTEIN 2"/>
    <property type="match status" value="1"/>
</dbReference>
<dbReference type="PANTHER" id="PTHR24270">
    <property type="entry name" value="LOW-DENSITY LIPOPROTEIN RECEPTOR-RELATED"/>
    <property type="match status" value="1"/>
</dbReference>
<feature type="disulfide bond" evidence="8">
    <location>
        <begin position="80"/>
        <end position="95"/>
    </location>
</feature>
<keyword evidence="7 8" id="KW-1015">Disulfide bond</keyword>
<keyword evidence="10" id="KW-1185">Reference proteome</keyword>
<comment type="caution">
    <text evidence="9">The sequence shown here is derived from an EMBL/GenBank/DDBJ whole genome shotgun (WGS) entry which is preliminary data.</text>
</comment>
<evidence type="ECO:0000256" key="4">
    <source>
        <dbReference type="ARBA" id="ARBA00022737"/>
    </source>
</evidence>
<dbReference type="Pfam" id="PF00057">
    <property type="entry name" value="Ldl_recept_a"/>
    <property type="match status" value="3"/>
</dbReference>
<dbReference type="PRINTS" id="PR00261">
    <property type="entry name" value="LDLRECEPTOR"/>
</dbReference>
<dbReference type="EMBL" id="CAJFCJ010000005">
    <property type="protein sequence ID" value="CAD5114081.1"/>
    <property type="molecule type" value="Genomic_DNA"/>
</dbReference>
<comment type="subcellular location">
    <subcellularLocation>
        <location evidence="2">Endomembrane system</location>
    </subcellularLocation>
    <subcellularLocation>
        <location evidence="1">Membrane</location>
        <topology evidence="1">Single-pass membrane protein</topology>
    </subcellularLocation>
</comment>
<keyword evidence="5" id="KW-1133">Transmembrane helix</keyword>
<evidence type="ECO:0000256" key="5">
    <source>
        <dbReference type="ARBA" id="ARBA00022989"/>
    </source>
</evidence>
<keyword evidence="4" id="KW-0677">Repeat</keyword>
<evidence type="ECO:0000256" key="3">
    <source>
        <dbReference type="ARBA" id="ARBA00022692"/>
    </source>
</evidence>
<evidence type="ECO:0000256" key="6">
    <source>
        <dbReference type="ARBA" id="ARBA00023136"/>
    </source>
</evidence>
<dbReference type="Proteomes" id="UP000549394">
    <property type="component" value="Unassembled WGS sequence"/>
</dbReference>
<dbReference type="Gene3D" id="4.10.400.10">
    <property type="entry name" value="Low-density Lipoprotein Receptor"/>
    <property type="match status" value="4"/>
</dbReference>
<evidence type="ECO:0000313" key="10">
    <source>
        <dbReference type="Proteomes" id="UP000549394"/>
    </source>
</evidence>
<feature type="disulfide bond" evidence="8">
    <location>
        <begin position="278"/>
        <end position="293"/>
    </location>
</feature>
<organism evidence="9 10">
    <name type="scientific">Dimorphilus gyrociliatus</name>
    <dbReference type="NCBI Taxonomy" id="2664684"/>
    <lineage>
        <taxon>Eukaryota</taxon>
        <taxon>Metazoa</taxon>
        <taxon>Spiralia</taxon>
        <taxon>Lophotrochozoa</taxon>
        <taxon>Annelida</taxon>
        <taxon>Polychaeta</taxon>
        <taxon>Polychaeta incertae sedis</taxon>
        <taxon>Dinophilidae</taxon>
        <taxon>Dimorphilus</taxon>
    </lineage>
</organism>
<dbReference type="GO" id="GO:0005886">
    <property type="term" value="C:plasma membrane"/>
    <property type="evidence" value="ECO:0007669"/>
    <property type="project" value="TreeGrafter"/>
</dbReference>